<dbReference type="KEGG" id="stac:ABII15_06475"/>
<feature type="domain" description="STAS" evidence="3">
    <location>
        <begin position="17"/>
        <end position="109"/>
    </location>
</feature>
<evidence type="ECO:0000313" key="4">
    <source>
        <dbReference type="EMBL" id="XCJ69631.1"/>
    </source>
</evidence>
<organism evidence="4">
    <name type="scientific">Streptomyces tabacisoli</name>
    <dbReference type="NCBI Taxonomy" id="3156398"/>
    <lineage>
        <taxon>Bacteria</taxon>
        <taxon>Bacillati</taxon>
        <taxon>Actinomycetota</taxon>
        <taxon>Actinomycetes</taxon>
        <taxon>Kitasatosporales</taxon>
        <taxon>Streptomycetaceae</taxon>
        <taxon>Streptomyces</taxon>
    </lineage>
</organism>
<comment type="similarity">
    <text evidence="1 2">Belongs to the anti-sigma-factor antagonist family.</text>
</comment>
<dbReference type="InterPro" id="IPR036513">
    <property type="entry name" value="STAS_dom_sf"/>
</dbReference>
<dbReference type="Pfam" id="PF13466">
    <property type="entry name" value="STAS_2"/>
    <property type="match status" value="1"/>
</dbReference>
<dbReference type="Gene3D" id="3.30.750.24">
    <property type="entry name" value="STAS domain"/>
    <property type="match status" value="1"/>
</dbReference>
<sequence length="132" mass="13454">MTHAAPGAIPGDPDHVLRLATEQGPDGPVVALTGDLDYESAPRLVDALTRVAVPDGDTLTLDLSDVRFFDSGGINALLRARNALQERGSDLVVCELSPVVERIFRITGLDTVLVPGGPAGTGTGTGTGPAAG</sequence>
<dbReference type="PROSITE" id="PS50801">
    <property type="entry name" value="STAS"/>
    <property type="match status" value="1"/>
</dbReference>
<name>A0AAU8IN50_9ACTN</name>
<proteinExistence type="inferred from homology"/>
<reference evidence="4" key="1">
    <citation type="submission" date="2024-06" db="EMBL/GenBank/DDBJ databases">
        <title>Streptomyces sp. strain HUAS MG91 genome sequences.</title>
        <authorList>
            <person name="Mo P."/>
        </authorList>
    </citation>
    <scope>NUCLEOTIDE SEQUENCE</scope>
    <source>
        <strain evidence="4">HUAS MG91</strain>
    </source>
</reference>
<evidence type="ECO:0000256" key="1">
    <source>
        <dbReference type="ARBA" id="ARBA00009013"/>
    </source>
</evidence>
<dbReference type="AlphaFoldDB" id="A0AAU8IN50"/>
<gene>
    <name evidence="4" type="ORF">ABII15_06475</name>
</gene>
<accession>A0AAU8IN50</accession>
<dbReference type="InterPro" id="IPR058548">
    <property type="entry name" value="MlaB-like_STAS"/>
</dbReference>
<dbReference type="RefSeq" id="WP_353941310.1">
    <property type="nucleotide sequence ID" value="NZ_CP159534.1"/>
</dbReference>
<dbReference type="CDD" id="cd07043">
    <property type="entry name" value="STAS_anti-anti-sigma_factors"/>
    <property type="match status" value="1"/>
</dbReference>
<evidence type="ECO:0000256" key="2">
    <source>
        <dbReference type="RuleBase" id="RU003749"/>
    </source>
</evidence>
<dbReference type="SUPFAM" id="SSF52091">
    <property type="entry name" value="SpoIIaa-like"/>
    <property type="match status" value="1"/>
</dbReference>
<dbReference type="InterPro" id="IPR003658">
    <property type="entry name" value="Anti-sigma_ant"/>
</dbReference>
<dbReference type="PANTHER" id="PTHR33495:SF2">
    <property type="entry name" value="ANTI-SIGMA FACTOR ANTAGONIST TM_1081-RELATED"/>
    <property type="match status" value="1"/>
</dbReference>
<protein>
    <recommendedName>
        <fullName evidence="2">Anti-sigma factor antagonist</fullName>
    </recommendedName>
</protein>
<evidence type="ECO:0000259" key="3">
    <source>
        <dbReference type="PROSITE" id="PS50801"/>
    </source>
</evidence>
<dbReference type="GO" id="GO:0043856">
    <property type="term" value="F:anti-sigma factor antagonist activity"/>
    <property type="evidence" value="ECO:0007669"/>
    <property type="project" value="InterPro"/>
</dbReference>
<dbReference type="InterPro" id="IPR002645">
    <property type="entry name" value="STAS_dom"/>
</dbReference>
<dbReference type="EMBL" id="CP159534">
    <property type="protein sequence ID" value="XCJ69631.1"/>
    <property type="molecule type" value="Genomic_DNA"/>
</dbReference>
<dbReference type="NCBIfam" id="TIGR00377">
    <property type="entry name" value="ant_ant_sig"/>
    <property type="match status" value="1"/>
</dbReference>
<dbReference type="PANTHER" id="PTHR33495">
    <property type="entry name" value="ANTI-SIGMA FACTOR ANTAGONIST TM_1081-RELATED-RELATED"/>
    <property type="match status" value="1"/>
</dbReference>